<evidence type="ECO:0000256" key="1">
    <source>
        <dbReference type="ARBA" id="ARBA00010552"/>
    </source>
</evidence>
<dbReference type="PANTHER" id="PTHR11803">
    <property type="entry name" value="2-IMINOBUTANOATE/2-IMINOPROPANOATE DEAMINASE RIDA"/>
    <property type="match status" value="1"/>
</dbReference>
<organism evidence="2 3">
    <name type="scientific">Microvirga arsenatis</name>
    <dbReference type="NCBI Taxonomy" id="2692265"/>
    <lineage>
        <taxon>Bacteria</taxon>
        <taxon>Pseudomonadati</taxon>
        <taxon>Pseudomonadota</taxon>
        <taxon>Alphaproteobacteria</taxon>
        <taxon>Hyphomicrobiales</taxon>
        <taxon>Methylobacteriaceae</taxon>
        <taxon>Microvirga</taxon>
    </lineage>
</organism>
<dbReference type="CDD" id="cd00448">
    <property type="entry name" value="YjgF_YER057c_UK114_family"/>
    <property type="match status" value="1"/>
</dbReference>
<dbReference type="Gene3D" id="3.30.1330.40">
    <property type="entry name" value="RutC-like"/>
    <property type="match status" value="1"/>
</dbReference>
<dbReference type="InterPro" id="IPR006175">
    <property type="entry name" value="YjgF/YER057c/UK114"/>
</dbReference>
<reference evidence="2 3" key="1">
    <citation type="submission" date="2020-01" db="EMBL/GenBank/DDBJ databases">
        <title>Microvirga sp. nov., an arsenate reduction bacterium isolated from Tibet hotspring sediments.</title>
        <authorList>
            <person name="Yuan C.-G."/>
        </authorList>
    </citation>
    <scope>NUCLEOTIDE SEQUENCE [LARGE SCALE GENOMIC DNA]</scope>
    <source>
        <strain evidence="2 3">SYSU G3D203</strain>
    </source>
</reference>
<evidence type="ECO:0000313" key="3">
    <source>
        <dbReference type="Proteomes" id="UP000818323"/>
    </source>
</evidence>
<dbReference type="InterPro" id="IPR035959">
    <property type="entry name" value="RutC-like_sf"/>
</dbReference>
<proteinExistence type="inferred from homology"/>
<dbReference type="PANTHER" id="PTHR11803:SF58">
    <property type="entry name" value="PROTEIN HMF1-RELATED"/>
    <property type="match status" value="1"/>
</dbReference>
<comment type="similarity">
    <text evidence="1">Belongs to the RutC family.</text>
</comment>
<gene>
    <name evidence="2" type="ORF">GR303_10910</name>
</gene>
<dbReference type="SUPFAM" id="SSF55298">
    <property type="entry name" value="YjgF-like"/>
    <property type="match status" value="1"/>
</dbReference>
<comment type="caution">
    <text evidence="2">The sequence shown here is derived from an EMBL/GenBank/DDBJ whole genome shotgun (WGS) entry which is preliminary data.</text>
</comment>
<dbReference type="RefSeq" id="WP_161721917.1">
    <property type="nucleotide sequence ID" value="NZ_JAAAXI010000003.1"/>
</dbReference>
<dbReference type="Proteomes" id="UP000818323">
    <property type="component" value="Unassembled WGS sequence"/>
</dbReference>
<dbReference type="Pfam" id="PF01042">
    <property type="entry name" value="Ribonuc_L-PSP"/>
    <property type="match status" value="1"/>
</dbReference>
<dbReference type="EMBL" id="JAAAXJ010000004">
    <property type="protein sequence ID" value="NBJ24862.1"/>
    <property type="molecule type" value="Genomic_DNA"/>
</dbReference>
<keyword evidence="3" id="KW-1185">Reference proteome</keyword>
<sequence length="138" mass="14977">MLETSVKSHNPASVWQVPDPFRPIYSHAFEVPAGKRLLFISGQFGVAPDGALSPQFEHQCEQAMDNVEALLAAAGMNTTNLVKVTYFLTCSNDAPMLGEIRRRRWSMSEAPSVTALVVSALARPEYVIEIEAIAADGG</sequence>
<protein>
    <submittedName>
        <fullName evidence="2">RidA family protein</fullName>
    </submittedName>
</protein>
<accession>A0ABW9YWZ0</accession>
<name>A0ABW9YWZ0_9HYPH</name>
<evidence type="ECO:0000313" key="2">
    <source>
        <dbReference type="EMBL" id="NBJ24862.1"/>
    </source>
</evidence>